<dbReference type="InterPro" id="IPR035976">
    <property type="entry name" value="Sushi/SCR/CCP_sf"/>
</dbReference>
<evidence type="ECO:0000256" key="1">
    <source>
        <dbReference type="PROSITE-ProRule" id="PRU00302"/>
    </source>
</evidence>
<comment type="caution">
    <text evidence="1">Lacks conserved residue(s) required for the propagation of feature annotation.</text>
</comment>
<protein>
    <submittedName>
        <fullName evidence="2">Uncharacterized protein</fullName>
    </submittedName>
</protein>
<dbReference type="OrthoDB" id="6065849at2759"/>
<dbReference type="Pfam" id="PF00084">
    <property type="entry name" value="Sushi"/>
    <property type="match status" value="1"/>
</dbReference>
<name>K1QG05_MAGGI</name>
<dbReference type="Gene3D" id="2.10.70.10">
    <property type="entry name" value="Complement Module, domain 1"/>
    <property type="match status" value="1"/>
</dbReference>
<feature type="disulfide bond" evidence="1">
    <location>
        <begin position="135"/>
        <end position="162"/>
    </location>
</feature>
<accession>K1QG05</accession>
<dbReference type="PROSITE" id="PS50923">
    <property type="entry name" value="SUSHI"/>
    <property type="match status" value="1"/>
</dbReference>
<dbReference type="EMBL" id="JH818770">
    <property type="protein sequence ID" value="EKC30004.1"/>
    <property type="molecule type" value="Genomic_DNA"/>
</dbReference>
<proteinExistence type="predicted"/>
<dbReference type="SMART" id="SM00032">
    <property type="entry name" value="CCP"/>
    <property type="match status" value="1"/>
</dbReference>
<dbReference type="AlphaFoldDB" id="K1QG05"/>
<gene>
    <name evidence="2" type="ORF">CGI_10013501</name>
</gene>
<sequence>MKALRGNNAGFTFYAGGSAMIDQSSDSYGAIIYAYTETEVLLWRPSTANPNGYLIYVGGIWGAGTNNQQDTVVEVTVKVIDFNGSPCSETYDCIPSWSTMASTCASTDCPIPVDITNANKLYDGVTNGSRTLYSCATGYTGSSNESMTHCVNGAWTTTAMTCTVSFISANSILLNQTIEEWIEDIKKELTVDKKATSAYTRSLISVYDARPSAVAIGGVGIGMLCLVGLILLLPDLINIFRYCCESSEKD</sequence>
<reference evidence="2" key="1">
    <citation type="journal article" date="2012" name="Nature">
        <title>The oyster genome reveals stress adaptation and complexity of shell formation.</title>
        <authorList>
            <person name="Zhang G."/>
            <person name="Fang X."/>
            <person name="Guo X."/>
            <person name="Li L."/>
            <person name="Luo R."/>
            <person name="Xu F."/>
            <person name="Yang P."/>
            <person name="Zhang L."/>
            <person name="Wang X."/>
            <person name="Qi H."/>
            <person name="Xiong Z."/>
            <person name="Que H."/>
            <person name="Xie Y."/>
            <person name="Holland P.W."/>
            <person name="Paps J."/>
            <person name="Zhu Y."/>
            <person name="Wu F."/>
            <person name="Chen Y."/>
            <person name="Wang J."/>
            <person name="Peng C."/>
            <person name="Meng J."/>
            <person name="Yang L."/>
            <person name="Liu J."/>
            <person name="Wen B."/>
            <person name="Zhang N."/>
            <person name="Huang Z."/>
            <person name="Zhu Q."/>
            <person name="Feng Y."/>
            <person name="Mount A."/>
            <person name="Hedgecock D."/>
            <person name="Xu Z."/>
            <person name="Liu Y."/>
            <person name="Domazet-Loso T."/>
            <person name="Du Y."/>
            <person name="Sun X."/>
            <person name="Zhang S."/>
            <person name="Liu B."/>
            <person name="Cheng P."/>
            <person name="Jiang X."/>
            <person name="Li J."/>
            <person name="Fan D."/>
            <person name="Wang W."/>
            <person name="Fu W."/>
            <person name="Wang T."/>
            <person name="Wang B."/>
            <person name="Zhang J."/>
            <person name="Peng Z."/>
            <person name="Li Y."/>
            <person name="Li N."/>
            <person name="Wang J."/>
            <person name="Chen M."/>
            <person name="He Y."/>
            <person name="Tan F."/>
            <person name="Song X."/>
            <person name="Zheng Q."/>
            <person name="Huang R."/>
            <person name="Yang H."/>
            <person name="Du X."/>
            <person name="Chen L."/>
            <person name="Yang M."/>
            <person name="Gaffney P.M."/>
            <person name="Wang S."/>
            <person name="Luo L."/>
            <person name="She Z."/>
            <person name="Ming Y."/>
            <person name="Huang W."/>
            <person name="Zhang S."/>
            <person name="Huang B."/>
            <person name="Zhang Y."/>
            <person name="Qu T."/>
            <person name="Ni P."/>
            <person name="Miao G."/>
            <person name="Wang J."/>
            <person name="Wang Q."/>
            <person name="Steinberg C.E."/>
            <person name="Wang H."/>
            <person name="Li N."/>
            <person name="Qian L."/>
            <person name="Zhang G."/>
            <person name="Li Y."/>
            <person name="Yang H."/>
            <person name="Liu X."/>
            <person name="Wang J."/>
            <person name="Yin Y."/>
            <person name="Wang J."/>
        </authorList>
    </citation>
    <scope>NUCLEOTIDE SEQUENCE [LARGE SCALE GENOMIC DNA]</scope>
    <source>
        <strain evidence="2">05x7-T-G4-1.051#20</strain>
    </source>
</reference>
<dbReference type="InParanoid" id="K1QG05"/>
<dbReference type="CDD" id="cd00033">
    <property type="entry name" value="CCP"/>
    <property type="match status" value="1"/>
</dbReference>
<evidence type="ECO:0000313" key="2">
    <source>
        <dbReference type="EMBL" id="EKC30004.1"/>
    </source>
</evidence>
<dbReference type="InterPro" id="IPR000436">
    <property type="entry name" value="Sushi_SCR_CCP_dom"/>
</dbReference>
<dbReference type="SUPFAM" id="SSF57535">
    <property type="entry name" value="Complement control module/SCR domain"/>
    <property type="match status" value="1"/>
</dbReference>
<keyword evidence="1" id="KW-0768">Sushi</keyword>
<dbReference type="KEGG" id="crg:105319174"/>
<organism evidence="2">
    <name type="scientific">Magallana gigas</name>
    <name type="common">Pacific oyster</name>
    <name type="synonym">Crassostrea gigas</name>
    <dbReference type="NCBI Taxonomy" id="29159"/>
    <lineage>
        <taxon>Eukaryota</taxon>
        <taxon>Metazoa</taxon>
        <taxon>Spiralia</taxon>
        <taxon>Lophotrochozoa</taxon>
        <taxon>Mollusca</taxon>
        <taxon>Bivalvia</taxon>
        <taxon>Autobranchia</taxon>
        <taxon>Pteriomorphia</taxon>
        <taxon>Ostreida</taxon>
        <taxon>Ostreoidea</taxon>
        <taxon>Ostreidae</taxon>
        <taxon>Magallana</taxon>
    </lineage>
</organism>
<keyword evidence="1" id="KW-1015">Disulfide bond</keyword>
<dbReference type="HOGENOM" id="CLU_1112230_0_0_1"/>